<dbReference type="InterPro" id="IPR009296">
    <property type="entry name" value="DUF951"/>
</dbReference>
<dbReference type="EMBL" id="JAPDIA010000007">
    <property type="protein sequence ID" value="MDG0811030.1"/>
    <property type="molecule type" value="Genomic_DNA"/>
</dbReference>
<dbReference type="RefSeq" id="WP_277533460.1">
    <property type="nucleotide sequence ID" value="NZ_JAPDIA010000007.1"/>
</dbReference>
<sequence>MERKEFGLGDIVQMKKPHPCGANEMEIIRMGMDIRIKCVKCKHSILLPRAKFEKSMKKMLQAAPREEAESAEKRSGINASKPI</sequence>
<feature type="region of interest" description="Disordered" evidence="1">
    <location>
        <begin position="61"/>
        <end position="83"/>
    </location>
</feature>
<accession>A0A9X4QTS7</accession>
<reference evidence="2" key="1">
    <citation type="submission" date="2022-10" db="EMBL/GenBank/DDBJ databases">
        <title>Comparative genomic analysis of Cohnella hashimotonis sp. nov., isolated from the International Space Station.</title>
        <authorList>
            <person name="Simpson A."/>
            <person name="Venkateswaran K."/>
        </authorList>
    </citation>
    <scope>NUCLEOTIDE SEQUENCE</scope>
    <source>
        <strain evidence="2">DSM 28161</strain>
    </source>
</reference>
<protein>
    <submittedName>
        <fullName evidence="2">DUF951 domain-containing protein</fullName>
    </submittedName>
</protein>
<comment type="caution">
    <text evidence="2">The sequence shown here is derived from an EMBL/GenBank/DDBJ whole genome shotgun (WGS) entry which is preliminary data.</text>
</comment>
<evidence type="ECO:0000313" key="2">
    <source>
        <dbReference type="EMBL" id="MDG0811030.1"/>
    </source>
</evidence>
<dbReference type="AlphaFoldDB" id="A0A9X4QTS7"/>
<proteinExistence type="predicted"/>
<dbReference type="PANTHER" id="PTHR38455">
    <property type="entry name" value="HYPOTHETICAL CYTOSOLIC PROTEIN"/>
    <property type="match status" value="1"/>
</dbReference>
<feature type="compositionally biased region" description="Basic and acidic residues" evidence="1">
    <location>
        <begin position="64"/>
        <end position="75"/>
    </location>
</feature>
<name>A0A9X4QTS7_9BACL</name>
<dbReference type="Proteomes" id="UP001153404">
    <property type="component" value="Unassembled WGS sequence"/>
</dbReference>
<organism evidence="2 3">
    <name type="scientific">Cohnella rhizosphaerae</name>
    <dbReference type="NCBI Taxonomy" id="1457232"/>
    <lineage>
        <taxon>Bacteria</taxon>
        <taxon>Bacillati</taxon>
        <taxon>Bacillota</taxon>
        <taxon>Bacilli</taxon>
        <taxon>Bacillales</taxon>
        <taxon>Paenibacillaceae</taxon>
        <taxon>Cohnella</taxon>
    </lineage>
</organism>
<dbReference type="PANTHER" id="PTHR38455:SF1">
    <property type="entry name" value="DUF951 DOMAIN-CONTAINING PROTEIN"/>
    <property type="match status" value="1"/>
</dbReference>
<keyword evidence="3" id="KW-1185">Reference proteome</keyword>
<gene>
    <name evidence="2" type="ORF">OMP40_17900</name>
</gene>
<dbReference type="Pfam" id="PF06107">
    <property type="entry name" value="DUF951"/>
    <property type="match status" value="1"/>
</dbReference>
<evidence type="ECO:0000313" key="3">
    <source>
        <dbReference type="Proteomes" id="UP001153404"/>
    </source>
</evidence>
<evidence type="ECO:0000256" key="1">
    <source>
        <dbReference type="SAM" id="MobiDB-lite"/>
    </source>
</evidence>